<evidence type="ECO:0000313" key="3">
    <source>
        <dbReference type="Proteomes" id="UP000029556"/>
    </source>
</evidence>
<evidence type="ECO:0000259" key="1">
    <source>
        <dbReference type="Pfam" id="PF18864"/>
    </source>
</evidence>
<name>A0A096B0F2_9BACT</name>
<gene>
    <name evidence="2" type="ORF">HMPREF2137_02175</name>
</gene>
<organism evidence="2 3">
    <name type="scientific">Hoylesella buccalis DNF00853</name>
    <dbReference type="NCBI Taxonomy" id="1401074"/>
    <lineage>
        <taxon>Bacteria</taxon>
        <taxon>Pseudomonadati</taxon>
        <taxon>Bacteroidota</taxon>
        <taxon>Bacteroidia</taxon>
        <taxon>Bacteroidales</taxon>
        <taxon>Prevotellaceae</taxon>
        <taxon>Hoylesella</taxon>
    </lineage>
</organism>
<dbReference type="AlphaFoldDB" id="A0A096B0F2"/>
<reference evidence="2 3" key="1">
    <citation type="submission" date="2014-07" db="EMBL/GenBank/DDBJ databases">
        <authorList>
            <person name="McCorrison J."/>
            <person name="Sanka R."/>
            <person name="Torralba M."/>
            <person name="Gillis M."/>
            <person name="Haft D.H."/>
            <person name="Methe B."/>
            <person name="Sutton G."/>
            <person name="Nelson K.E."/>
        </authorList>
    </citation>
    <scope>NUCLEOTIDE SEQUENCE [LARGE SCALE GENOMIC DNA]</scope>
    <source>
        <strain evidence="2 3">DNF00853</strain>
    </source>
</reference>
<comment type="caution">
    <text evidence="2">The sequence shown here is derived from an EMBL/GenBank/DDBJ whole genome shotgun (WGS) entry which is preliminary data.</text>
</comment>
<sequence>MEYSNISGIAQKILSDIMNDAPLSSIMLKVKIFAAKKPDKDLLDWVSNELKGYNDKPPIYRIIDCGVKIDIHRGFQEFLGFEYPVEMIKDEKIRERVLHIALQQPVSEIEEFVKGANTTNIIHVPIPVPIWYNHMGHCISGQIQRAYQFATVASMKNVLVEIKSKLIDYFLKIDNNEEIDFASVMRKEEMQSNITHNTTYNAAIVNTGNGNVEAHQITNIASSRVILNDDKKSELKEILDKIASIAKQAKSPEFADLVNEADEEIKKPQSEVKIIKRCFQAMKGLSYEVGVSVIADQLSSLLTKALSLLPF</sequence>
<feature type="domain" description="AbiTii" evidence="1">
    <location>
        <begin position="9"/>
        <end position="188"/>
    </location>
</feature>
<evidence type="ECO:0000313" key="2">
    <source>
        <dbReference type="EMBL" id="KGF36277.1"/>
    </source>
</evidence>
<accession>A0A096B0F2</accession>
<dbReference type="OrthoDB" id="766804at2"/>
<dbReference type="EMBL" id="JRNN01000028">
    <property type="protein sequence ID" value="KGF36277.1"/>
    <property type="molecule type" value="Genomic_DNA"/>
</dbReference>
<dbReference type="Proteomes" id="UP000029556">
    <property type="component" value="Unassembled WGS sequence"/>
</dbReference>
<proteinExistence type="predicted"/>
<protein>
    <recommendedName>
        <fullName evidence="1">AbiTii domain-containing protein</fullName>
    </recommendedName>
</protein>
<dbReference type="Pfam" id="PF18864">
    <property type="entry name" value="AbiTii"/>
    <property type="match status" value="1"/>
</dbReference>
<dbReference type="InterPro" id="IPR041304">
    <property type="entry name" value="AbiTii"/>
</dbReference>
<dbReference type="RefSeq" id="WP_023057815.1">
    <property type="nucleotide sequence ID" value="NZ_JRNN01000028.1"/>
</dbReference>